<name>A0ABW3H2T7_9BACL</name>
<evidence type="ECO:0000256" key="1">
    <source>
        <dbReference type="SAM" id="MobiDB-lite"/>
    </source>
</evidence>
<accession>A0ABW3H2T7</accession>
<reference evidence="3" key="1">
    <citation type="journal article" date="2019" name="Int. J. Syst. Evol. Microbiol.">
        <title>The Global Catalogue of Microorganisms (GCM) 10K type strain sequencing project: providing services to taxonomists for standard genome sequencing and annotation.</title>
        <authorList>
            <consortium name="The Broad Institute Genomics Platform"/>
            <consortium name="The Broad Institute Genome Sequencing Center for Infectious Disease"/>
            <person name="Wu L."/>
            <person name="Ma J."/>
        </authorList>
    </citation>
    <scope>NUCLEOTIDE SEQUENCE [LARGE SCALE GENOMIC DNA]</scope>
    <source>
        <strain evidence="3">CCUG 63563</strain>
    </source>
</reference>
<dbReference type="Proteomes" id="UP001596976">
    <property type="component" value="Unassembled WGS sequence"/>
</dbReference>
<comment type="caution">
    <text evidence="2">The sequence shown here is derived from an EMBL/GenBank/DDBJ whole genome shotgun (WGS) entry which is preliminary data.</text>
</comment>
<feature type="region of interest" description="Disordered" evidence="1">
    <location>
        <begin position="19"/>
        <end position="81"/>
    </location>
</feature>
<dbReference type="EMBL" id="JBHTJF010000022">
    <property type="protein sequence ID" value="MFD0943554.1"/>
    <property type="molecule type" value="Genomic_DNA"/>
</dbReference>
<evidence type="ECO:0000313" key="3">
    <source>
        <dbReference type="Proteomes" id="UP001596976"/>
    </source>
</evidence>
<feature type="compositionally biased region" description="Basic and acidic residues" evidence="1">
    <location>
        <begin position="37"/>
        <end position="48"/>
    </location>
</feature>
<protein>
    <submittedName>
        <fullName evidence="2">Uncharacterized protein</fullName>
    </submittedName>
</protein>
<keyword evidence="3" id="KW-1185">Reference proteome</keyword>
<organism evidence="2 3">
    <name type="scientific">Savagea faecisuis</name>
    <dbReference type="NCBI Taxonomy" id="1274803"/>
    <lineage>
        <taxon>Bacteria</taxon>
        <taxon>Bacillati</taxon>
        <taxon>Bacillota</taxon>
        <taxon>Bacilli</taxon>
        <taxon>Bacillales</taxon>
        <taxon>Caryophanaceae</taxon>
        <taxon>Savagea</taxon>
    </lineage>
</organism>
<sequence length="176" mass="20703">MEAIIIFLIISALSSFFNKGKEKETETTKPVVPQPKRRQEPTTDKQDPLQDLSRQLFEKLKEQQPVEEAQPRIQEVEKTPMQIAYEEKLRERELERTRQSDRQSAREVVQSARRQKAEWESEGLAVYDDVWTPKQKELKQEDLLPKTNQDLLKGIIFAEIMHPPKSLRQTKHGKIK</sequence>
<gene>
    <name evidence="2" type="ORF">ACFQ0V_07160</name>
</gene>
<proteinExistence type="predicted"/>
<dbReference type="RefSeq" id="WP_381011570.1">
    <property type="nucleotide sequence ID" value="NZ_JBHTJF010000022.1"/>
</dbReference>
<evidence type="ECO:0000313" key="2">
    <source>
        <dbReference type="EMBL" id="MFD0943554.1"/>
    </source>
</evidence>